<dbReference type="Proteomes" id="UP000039865">
    <property type="component" value="Unassembled WGS sequence"/>
</dbReference>
<dbReference type="PANTHER" id="PTHR33560:SF1">
    <property type="entry name" value="PROTEIN FAM227A"/>
    <property type="match status" value="1"/>
</dbReference>
<organism evidence="4 5">
    <name type="scientific">Stylonychia lemnae</name>
    <name type="common">Ciliate</name>
    <dbReference type="NCBI Taxonomy" id="5949"/>
    <lineage>
        <taxon>Eukaryota</taxon>
        <taxon>Sar</taxon>
        <taxon>Alveolata</taxon>
        <taxon>Ciliophora</taxon>
        <taxon>Intramacronucleata</taxon>
        <taxon>Spirotrichea</taxon>
        <taxon>Stichotrichia</taxon>
        <taxon>Sporadotrichida</taxon>
        <taxon>Oxytrichidae</taxon>
        <taxon>Stylonychinae</taxon>
        <taxon>Stylonychia</taxon>
    </lineage>
</organism>
<proteinExistence type="inferred from homology"/>
<evidence type="ECO:0000313" key="5">
    <source>
        <dbReference type="Proteomes" id="UP000039865"/>
    </source>
</evidence>
<protein>
    <submittedName>
        <fullName evidence="4">Uncharacterized protein</fullName>
    </submittedName>
</protein>
<keyword evidence="2" id="KW-0175">Coiled coil</keyword>
<name>A0A078A8J0_STYLE</name>
<dbReference type="InParanoid" id="A0A078A8J0"/>
<feature type="compositionally biased region" description="Polar residues" evidence="3">
    <location>
        <begin position="13"/>
        <end position="24"/>
    </location>
</feature>
<dbReference type="EMBL" id="CCKQ01006851">
    <property type="protein sequence ID" value="CDW78191.1"/>
    <property type="molecule type" value="Genomic_DNA"/>
</dbReference>
<dbReference type="PANTHER" id="PTHR33560">
    <property type="entry name" value="PROTEIN FAM227B"/>
    <property type="match status" value="1"/>
</dbReference>
<keyword evidence="5" id="KW-1185">Reference proteome</keyword>
<dbReference type="OMA" id="FEMEHAD"/>
<evidence type="ECO:0000256" key="1">
    <source>
        <dbReference type="ARBA" id="ARBA00008666"/>
    </source>
</evidence>
<evidence type="ECO:0000256" key="3">
    <source>
        <dbReference type="SAM" id="MobiDB-lite"/>
    </source>
</evidence>
<evidence type="ECO:0000256" key="2">
    <source>
        <dbReference type="SAM" id="Coils"/>
    </source>
</evidence>
<evidence type="ECO:0000313" key="4">
    <source>
        <dbReference type="EMBL" id="CDW78191.1"/>
    </source>
</evidence>
<sequence>MNISGLKNREQTPNKPMYQQNYTTTNGDINGQFLITELGANQQLIPNQYDANPYQVVVRGSMNGDRPQTDESDRGNADNQIFHVKDAEPPSDFDAPYSRLPSNVKNVSQSLTFRNKTHMDEWNKIFEMEHADAIISDAFWYVICKVFKKNAANYQQYEPYQEFLLDRIAANYVSFTIVENVKLDLQIKAKFFENFFDIIAQSVFYSLFYAFPKSRSLLNNEMKRKLLNIFSRLFTGMKIKSAKYDHWSLDLGTGNILQGVAAKKNTNGQRELVSLADVESKKKGKIMKKSNRERIHMKYSPLVERYLITHKYETMNNVREWKMLLTQRTDVQKEIDSKFEKYKKIADQAVNEMKRLRDDYDKTCSVIAEKMRENEKAAAKHIETLKQSKKEKLENGGYSEYANMLVSIFNSEHVNNMADNQ</sequence>
<feature type="coiled-coil region" evidence="2">
    <location>
        <begin position="339"/>
        <end position="391"/>
    </location>
</feature>
<gene>
    <name evidence="4" type="primary">Contig16785.g17877</name>
    <name evidence="4" type="ORF">STYLEM_7165</name>
</gene>
<dbReference type="Pfam" id="PF14922">
    <property type="entry name" value="FWWh"/>
    <property type="match status" value="1"/>
</dbReference>
<accession>A0A078A8J0</accession>
<comment type="similarity">
    <text evidence="1">Belongs to the FAM227 family.</text>
</comment>
<dbReference type="OrthoDB" id="73353at2759"/>
<reference evidence="4 5" key="1">
    <citation type="submission" date="2014-06" db="EMBL/GenBank/DDBJ databases">
        <authorList>
            <person name="Swart Estienne"/>
        </authorList>
    </citation>
    <scope>NUCLEOTIDE SEQUENCE [LARGE SCALE GENOMIC DNA]</scope>
    <source>
        <strain evidence="4 5">130c</strain>
    </source>
</reference>
<feature type="region of interest" description="Disordered" evidence="3">
    <location>
        <begin position="1"/>
        <end position="24"/>
    </location>
</feature>
<dbReference type="InterPro" id="IPR029417">
    <property type="entry name" value="FAM227"/>
</dbReference>
<dbReference type="AlphaFoldDB" id="A0A078A8J0"/>